<gene>
    <name evidence="2" type="ORF">E2C01_058455</name>
</gene>
<protein>
    <submittedName>
        <fullName evidence="2">Uncharacterized protein</fullName>
    </submittedName>
</protein>
<comment type="caution">
    <text evidence="2">The sequence shown here is derived from an EMBL/GenBank/DDBJ whole genome shotgun (WGS) entry which is preliminary data.</text>
</comment>
<organism evidence="2 3">
    <name type="scientific">Portunus trituberculatus</name>
    <name type="common">Swimming crab</name>
    <name type="synonym">Neptunus trituberculatus</name>
    <dbReference type="NCBI Taxonomy" id="210409"/>
    <lineage>
        <taxon>Eukaryota</taxon>
        <taxon>Metazoa</taxon>
        <taxon>Ecdysozoa</taxon>
        <taxon>Arthropoda</taxon>
        <taxon>Crustacea</taxon>
        <taxon>Multicrustacea</taxon>
        <taxon>Malacostraca</taxon>
        <taxon>Eumalacostraca</taxon>
        <taxon>Eucarida</taxon>
        <taxon>Decapoda</taxon>
        <taxon>Pleocyemata</taxon>
        <taxon>Brachyura</taxon>
        <taxon>Eubrachyura</taxon>
        <taxon>Portunoidea</taxon>
        <taxon>Portunidae</taxon>
        <taxon>Portuninae</taxon>
        <taxon>Portunus</taxon>
    </lineage>
</organism>
<evidence type="ECO:0000313" key="3">
    <source>
        <dbReference type="Proteomes" id="UP000324222"/>
    </source>
</evidence>
<proteinExistence type="predicted"/>
<feature type="region of interest" description="Disordered" evidence="1">
    <location>
        <begin position="24"/>
        <end position="45"/>
    </location>
</feature>
<accession>A0A5B7GVL7</accession>
<dbReference type="AlphaFoldDB" id="A0A5B7GVL7"/>
<evidence type="ECO:0000256" key="1">
    <source>
        <dbReference type="SAM" id="MobiDB-lite"/>
    </source>
</evidence>
<sequence>MEVRRLMARVFTISISHTLFSVSSTSSFSYPSSSSISFSSSSSSSSCPSYFHSPARQIHTHTRTHTDSRRRKVIGNPTRRKLGCLLITRRLISSRLFPGGFH</sequence>
<reference evidence="2 3" key="1">
    <citation type="submission" date="2019-05" db="EMBL/GenBank/DDBJ databases">
        <title>Another draft genome of Portunus trituberculatus and its Hox gene families provides insights of decapod evolution.</title>
        <authorList>
            <person name="Jeong J.-H."/>
            <person name="Song I."/>
            <person name="Kim S."/>
            <person name="Choi T."/>
            <person name="Kim D."/>
            <person name="Ryu S."/>
            <person name="Kim W."/>
        </authorList>
    </citation>
    <scope>NUCLEOTIDE SEQUENCE [LARGE SCALE GENOMIC DNA]</scope>
    <source>
        <tissue evidence="2">Muscle</tissue>
    </source>
</reference>
<dbReference type="EMBL" id="VSRR010021949">
    <property type="protein sequence ID" value="MPC64341.1"/>
    <property type="molecule type" value="Genomic_DNA"/>
</dbReference>
<evidence type="ECO:0000313" key="2">
    <source>
        <dbReference type="EMBL" id="MPC64341.1"/>
    </source>
</evidence>
<dbReference type="Proteomes" id="UP000324222">
    <property type="component" value="Unassembled WGS sequence"/>
</dbReference>
<keyword evidence="3" id="KW-1185">Reference proteome</keyword>
<name>A0A5B7GVL7_PORTR</name>